<organism evidence="7">
    <name type="scientific">bioreactor metagenome</name>
    <dbReference type="NCBI Taxonomy" id="1076179"/>
    <lineage>
        <taxon>unclassified sequences</taxon>
        <taxon>metagenomes</taxon>
        <taxon>ecological metagenomes</taxon>
    </lineage>
</organism>
<gene>
    <name evidence="7" type="primary">pucE_3</name>
    <name evidence="7" type="ORF">SDC9_139331</name>
</gene>
<dbReference type="PANTHER" id="PTHR44379:SF5">
    <property type="entry name" value="OXIDOREDUCTASE WITH IRON-SULFUR SUBUNIT"/>
    <property type="match status" value="1"/>
</dbReference>
<dbReference type="GO" id="GO:0051537">
    <property type="term" value="F:2 iron, 2 sulfur cluster binding"/>
    <property type="evidence" value="ECO:0007669"/>
    <property type="project" value="UniProtKB-KW"/>
</dbReference>
<dbReference type="SUPFAM" id="SSF54292">
    <property type="entry name" value="2Fe-2S ferredoxin-like"/>
    <property type="match status" value="1"/>
</dbReference>
<dbReference type="EMBL" id="VSSQ01039170">
    <property type="protein sequence ID" value="MPM92196.1"/>
    <property type="molecule type" value="Genomic_DNA"/>
</dbReference>
<reference evidence="7" key="1">
    <citation type="submission" date="2019-08" db="EMBL/GenBank/DDBJ databases">
        <authorList>
            <person name="Kucharzyk K."/>
            <person name="Murdoch R.W."/>
            <person name="Higgins S."/>
            <person name="Loffler F."/>
        </authorList>
    </citation>
    <scope>NUCLEOTIDE SEQUENCE</scope>
</reference>
<keyword evidence="5" id="KW-0411">Iron-sulfur</keyword>
<dbReference type="Gene3D" id="3.10.20.30">
    <property type="match status" value="1"/>
</dbReference>
<evidence type="ECO:0000256" key="5">
    <source>
        <dbReference type="ARBA" id="ARBA00023014"/>
    </source>
</evidence>
<dbReference type="PROSITE" id="PS51085">
    <property type="entry name" value="2FE2S_FER_2"/>
    <property type="match status" value="1"/>
</dbReference>
<keyword evidence="4" id="KW-0408">Iron</keyword>
<dbReference type="InterPro" id="IPR051452">
    <property type="entry name" value="Diverse_Oxidoreductases"/>
</dbReference>
<name>A0A645DS88_9ZZZZ</name>
<dbReference type="Pfam" id="PF01799">
    <property type="entry name" value="Fer2_2"/>
    <property type="match status" value="1"/>
</dbReference>
<dbReference type="InterPro" id="IPR001041">
    <property type="entry name" value="2Fe-2S_ferredoxin-type"/>
</dbReference>
<sequence>MPINSETIPNERVKMRINGEWHSFEVGRNLYPSTTLSEFLRERLGYTGLKVSCDEGACGACTILLDGKAVLSCMLLAVEADGHDLLTIEGLPKDDPVIVAFAEQSEPGHGTALQCGYCTPGFVMTTRALLNENPAPTLDEIREALAGNLCRCGCYSGISMAVLHAAEKLAGKGEAK</sequence>
<dbReference type="InterPro" id="IPR006058">
    <property type="entry name" value="2Fe2S_fd_BS"/>
</dbReference>
<dbReference type="InterPro" id="IPR036010">
    <property type="entry name" value="2Fe-2S_ferredoxin-like_sf"/>
</dbReference>
<comment type="caution">
    <text evidence="7">The sequence shown here is derived from an EMBL/GenBank/DDBJ whole genome shotgun (WGS) entry which is preliminary data.</text>
</comment>
<dbReference type="GO" id="GO:0004854">
    <property type="term" value="F:xanthine dehydrogenase activity"/>
    <property type="evidence" value="ECO:0007669"/>
    <property type="project" value="UniProtKB-EC"/>
</dbReference>
<keyword evidence="2" id="KW-0479">Metal-binding</keyword>
<accession>A0A645DS88</accession>
<dbReference type="GO" id="GO:0046872">
    <property type="term" value="F:metal ion binding"/>
    <property type="evidence" value="ECO:0007669"/>
    <property type="project" value="UniProtKB-KW"/>
</dbReference>
<dbReference type="InterPro" id="IPR002888">
    <property type="entry name" value="2Fe-2S-bd"/>
</dbReference>
<dbReference type="InterPro" id="IPR036884">
    <property type="entry name" value="2Fe-2S-bd_dom_sf"/>
</dbReference>
<feature type="domain" description="2Fe-2S ferredoxin-type" evidence="6">
    <location>
        <begin position="11"/>
        <end position="91"/>
    </location>
</feature>
<keyword evidence="3 7" id="KW-0560">Oxidoreductase</keyword>
<evidence type="ECO:0000259" key="6">
    <source>
        <dbReference type="PROSITE" id="PS51085"/>
    </source>
</evidence>
<dbReference type="PROSITE" id="PS00197">
    <property type="entry name" value="2FE2S_FER_1"/>
    <property type="match status" value="1"/>
</dbReference>
<evidence type="ECO:0000313" key="7">
    <source>
        <dbReference type="EMBL" id="MPM92196.1"/>
    </source>
</evidence>
<proteinExistence type="predicted"/>
<dbReference type="SUPFAM" id="SSF47741">
    <property type="entry name" value="CO dehydrogenase ISP C-domain like"/>
    <property type="match status" value="1"/>
</dbReference>
<keyword evidence="1" id="KW-0001">2Fe-2S</keyword>
<protein>
    <submittedName>
        <fullName evidence="7">Putative xanthine dehydrogenase subunit E</fullName>
        <ecNumber evidence="7">1.17.1.4</ecNumber>
    </submittedName>
</protein>
<dbReference type="PANTHER" id="PTHR44379">
    <property type="entry name" value="OXIDOREDUCTASE WITH IRON-SULFUR SUBUNIT"/>
    <property type="match status" value="1"/>
</dbReference>
<evidence type="ECO:0000256" key="1">
    <source>
        <dbReference type="ARBA" id="ARBA00022714"/>
    </source>
</evidence>
<dbReference type="InterPro" id="IPR012675">
    <property type="entry name" value="Beta-grasp_dom_sf"/>
</dbReference>
<dbReference type="EC" id="1.17.1.4" evidence="7"/>
<evidence type="ECO:0000256" key="3">
    <source>
        <dbReference type="ARBA" id="ARBA00023002"/>
    </source>
</evidence>
<dbReference type="Gene3D" id="1.10.150.120">
    <property type="entry name" value="[2Fe-2S]-binding domain"/>
    <property type="match status" value="1"/>
</dbReference>
<dbReference type="AlphaFoldDB" id="A0A645DS88"/>
<evidence type="ECO:0000256" key="4">
    <source>
        <dbReference type="ARBA" id="ARBA00023004"/>
    </source>
</evidence>
<dbReference type="Pfam" id="PF00111">
    <property type="entry name" value="Fer2"/>
    <property type="match status" value="1"/>
</dbReference>
<evidence type="ECO:0000256" key="2">
    <source>
        <dbReference type="ARBA" id="ARBA00022723"/>
    </source>
</evidence>